<sequence length="42" mass="4575">SSLSYSTNRSPPLVTLSSSEIRISLNDIGRGNGKSFLFVFVQ</sequence>
<comment type="caution">
    <text evidence="1">The sequence shown here is derived from an EMBL/GenBank/DDBJ whole genome shotgun (WGS) entry which is preliminary data.</text>
</comment>
<evidence type="ECO:0000313" key="2">
    <source>
        <dbReference type="Proteomes" id="UP000663865"/>
    </source>
</evidence>
<reference evidence="1" key="1">
    <citation type="submission" date="2021-02" db="EMBL/GenBank/DDBJ databases">
        <authorList>
            <person name="Nowell W R."/>
        </authorList>
    </citation>
    <scope>NUCLEOTIDE SEQUENCE</scope>
</reference>
<protein>
    <submittedName>
        <fullName evidence="1">Uncharacterized protein</fullName>
    </submittedName>
</protein>
<proteinExistence type="predicted"/>
<feature type="non-terminal residue" evidence="1">
    <location>
        <position position="1"/>
    </location>
</feature>
<evidence type="ECO:0000313" key="1">
    <source>
        <dbReference type="EMBL" id="CAF3666440.1"/>
    </source>
</evidence>
<name>A0A818S4D3_9BILA</name>
<accession>A0A818S4D3</accession>
<dbReference type="EMBL" id="CAJNYV010004341">
    <property type="protein sequence ID" value="CAF3666440.1"/>
    <property type="molecule type" value="Genomic_DNA"/>
</dbReference>
<gene>
    <name evidence="1" type="ORF">KIK155_LOCUS24372</name>
</gene>
<organism evidence="1 2">
    <name type="scientific">Rotaria socialis</name>
    <dbReference type="NCBI Taxonomy" id="392032"/>
    <lineage>
        <taxon>Eukaryota</taxon>
        <taxon>Metazoa</taxon>
        <taxon>Spiralia</taxon>
        <taxon>Gnathifera</taxon>
        <taxon>Rotifera</taxon>
        <taxon>Eurotatoria</taxon>
        <taxon>Bdelloidea</taxon>
        <taxon>Philodinida</taxon>
        <taxon>Philodinidae</taxon>
        <taxon>Rotaria</taxon>
    </lineage>
</organism>
<dbReference type="Proteomes" id="UP000663865">
    <property type="component" value="Unassembled WGS sequence"/>
</dbReference>
<dbReference type="AlphaFoldDB" id="A0A818S4D3"/>